<accession>A0ABR2I3F4</accession>
<dbReference type="EMBL" id="JAPCWZ010000007">
    <property type="protein sequence ID" value="KAK8856674.1"/>
    <property type="molecule type" value="Genomic_DNA"/>
</dbReference>
<comment type="caution">
    <text evidence="1">The sequence shown here is derived from an EMBL/GenBank/DDBJ whole genome shotgun (WGS) entry which is preliminary data.</text>
</comment>
<name>A0ABR2I3F4_9PEZI</name>
<proteinExistence type="predicted"/>
<dbReference type="Proteomes" id="UP001390339">
    <property type="component" value="Unassembled WGS sequence"/>
</dbReference>
<organism evidence="1 2">
    <name type="scientific">Apiospora arundinis</name>
    <dbReference type="NCBI Taxonomy" id="335852"/>
    <lineage>
        <taxon>Eukaryota</taxon>
        <taxon>Fungi</taxon>
        <taxon>Dikarya</taxon>
        <taxon>Ascomycota</taxon>
        <taxon>Pezizomycotina</taxon>
        <taxon>Sordariomycetes</taxon>
        <taxon>Xylariomycetidae</taxon>
        <taxon>Amphisphaeriales</taxon>
        <taxon>Apiosporaceae</taxon>
        <taxon>Apiospora</taxon>
    </lineage>
</organism>
<gene>
    <name evidence="1" type="ORF">PGQ11_012586</name>
</gene>
<protein>
    <submittedName>
        <fullName evidence="1">Uncharacterized protein</fullName>
    </submittedName>
</protein>
<evidence type="ECO:0000313" key="2">
    <source>
        <dbReference type="Proteomes" id="UP001390339"/>
    </source>
</evidence>
<sequence>MLEAGKEISSNMSTLEGLPRELLLQILKEFAQNPENDLFFPEAFLGDRNGIPNQTPAIQTFPGAFLVGRNGIPNQTPAMQIFYKHCKVTQNYCTHVIPDQRLHALAWLILNTTCPLFRALAAEVFVKTRTFTMDMRNTKALENGKLPSPLYEMGQWLDLSKVERVAFLGDQPSRPRLMLSLPRRLKAFDSPNNSTARKEVTCYPATPYSESGIPGVLPNTNATSETVVNPNVLAVESDLTGLLRDVGMPKEFHFKISTPDVLYGTHTYAACLQSSTLVLLRFKAKAMEAREAITATDKEH</sequence>
<keyword evidence="2" id="KW-1185">Reference proteome</keyword>
<evidence type="ECO:0000313" key="1">
    <source>
        <dbReference type="EMBL" id="KAK8856674.1"/>
    </source>
</evidence>
<reference evidence="1 2" key="1">
    <citation type="journal article" date="2024" name="IMA Fungus">
        <title>Apiospora arundinis, a panoply of carbohydrate-active enzymes and secondary metabolites.</title>
        <authorList>
            <person name="Sorensen T."/>
            <person name="Petersen C."/>
            <person name="Muurmann A.T."/>
            <person name="Christiansen J.V."/>
            <person name="Brundto M.L."/>
            <person name="Overgaard C.K."/>
            <person name="Boysen A.T."/>
            <person name="Wollenberg R.D."/>
            <person name="Larsen T.O."/>
            <person name="Sorensen J.L."/>
            <person name="Nielsen K.L."/>
            <person name="Sondergaard T.E."/>
        </authorList>
    </citation>
    <scope>NUCLEOTIDE SEQUENCE [LARGE SCALE GENOMIC DNA]</scope>
    <source>
        <strain evidence="1 2">AAU 773</strain>
    </source>
</reference>